<evidence type="ECO:0000256" key="2">
    <source>
        <dbReference type="ARBA" id="ARBA00006164"/>
    </source>
</evidence>
<accession>A0A0M3ILB4</accession>
<dbReference type="InterPro" id="IPR005037">
    <property type="entry name" value="PRP38"/>
</dbReference>
<comment type="subcellular location">
    <subcellularLocation>
        <location evidence="1 7">Nucleus</location>
    </subcellularLocation>
</comment>
<feature type="compositionally biased region" description="Basic residues" evidence="8">
    <location>
        <begin position="273"/>
        <end position="287"/>
    </location>
</feature>
<keyword evidence="3 7" id="KW-0507">mRNA processing</keyword>
<dbReference type="Proteomes" id="UP000036681">
    <property type="component" value="Unplaced"/>
</dbReference>
<evidence type="ECO:0000256" key="1">
    <source>
        <dbReference type="ARBA" id="ARBA00004123"/>
    </source>
</evidence>
<comment type="similarity">
    <text evidence="2 7">Belongs to the PRP38 family.</text>
</comment>
<evidence type="ECO:0000256" key="6">
    <source>
        <dbReference type="ARBA" id="ARBA00023242"/>
    </source>
</evidence>
<dbReference type="Pfam" id="PF03371">
    <property type="entry name" value="PRP38"/>
    <property type="match status" value="1"/>
</dbReference>
<evidence type="ECO:0000256" key="7">
    <source>
        <dbReference type="RuleBase" id="RU367025"/>
    </source>
</evidence>
<dbReference type="WBParaSite" id="ALUE_0001954201-mRNA-1">
    <property type="protein sequence ID" value="ALUE_0001954201-mRNA-1"/>
    <property type="gene ID" value="ALUE_0001954201"/>
</dbReference>
<evidence type="ECO:0000256" key="3">
    <source>
        <dbReference type="ARBA" id="ARBA00022664"/>
    </source>
</evidence>
<comment type="function">
    <text evidence="7">Required for pre-mRNA splicing.</text>
</comment>
<keyword evidence="9" id="KW-1185">Reference proteome</keyword>
<keyword evidence="4 7" id="KW-0747">Spliceosome</keyword>
<dbReference type="AlphaFoldDB" id="A0A0M3ILB4"/>
<keyword evidence="5 7" id="KW-0508">mRNA splicing</keyword>
<dbReference type="GO" id="GO:0005681">
    <property type="term" value="C:spliceosomal complex"/>
    <property type="evidence" value="ECO:0007669"/>
    <property type="project" value="UniProtKB-KW"/>
</dbReference>
<evidence type="ECO:0000313" key="9">
    <source>
        <dbReference type="Proteomes" id="UP000036681"/>
    </source>
</evidence>
<evidence type="ECO:0000256" key="8">
    <source>
        <dbReference type="SAM" id="MobiDB-lite"/>
    </source>
</evidence>
<evidence type="ECO:0000256" key="5">
    <source>
        <dbReference type="ARBA" id="ARBA00023187"/>
    </source>
</evidence>
<feature type="region of interest" description="Disordered" evidence="8">
    <location>
        <begin position="211"/>
        <end position="356"/>
    </location>
</feature>
<feature type="compositionally biased region" description="Basic and acidic residues" evidence="8">
    <location>
        <begin position="288"/>
        <end position="356"/>
    </location>
</feature>
<protein>
    <recommendedName>
        <fullName evidence="7">Pre-mRNA-splicing factor 38</fullName>
    </recommendedName>
</protein>
<organism evidence="9 10">
    <name type="scientific">Ascaris lumbricoides</name>
    <name type="common">Giant roundworm</name>
    <dbReference type="NCBI Taxonomy" id="6252"/>
    <lineage>
        <taxon>Eukaryota</taxon>
        <taxon>Metazoa</taxon>
        <taxon>Ecdysozoa</taxon>
        <taxon>Nematoda</taxon>
        <taxon>Chromadorea</taxon>
        <taxon>Rhabditida</taxon>
        <taxon>Spirurina</taxon>
        <taxon>Ascaridomorpha</taxon>
        <taxon>Ascaridoidea</taxon>
        <taxon>Ascarididae</taxon>
        <taxon>Ascaris</taxon>
    </lineage>
</organism>
<evidence type="ECO:0000256" key="4">
    <source>
        <dbReference type="ARBA" id="ARBA00022728"/>
    </source>
</evidence>
<keyword evidence="6 7" id="KW-0539">Nucleus</keyword>
<dbReference type="GO" id="GO:0000398">
    <property type="term" value="P:mRNA splicing, via spliceosome"/>
    <property type="evidence" value="ECO:0007669"/>
    <property type="project" value="UniProtKB-UniRule"/>
</dbReference>
<sequence>MANRTVKDAVTVKGTNPQYLVEKIIRTRIYDSKYWKEECFALTAELVVDRGIELRYVGGIYAGNVKPTPFLCLSLKLLQIQPEKDIIVEFIRQEEYKYIRALGAMYLRLTFSSIEVYKYLEPLYNDYRKLRYMNKDGRFELVYMDEFIDNLLRQERYCDIQLPRLQLVYMDEFIDNLLRQERYCDIQLPRLQSRQALEEVGELQPYVSALDEDLDKLSSSDSEEEERNTRKKERPRSRQALEEVGELQPYVSALDEDLDKLSSSDSEEEERNTRKKERPRLVSRRRSRSNDRERERGSDRTRDRDRERDKERERERDREREREREREKEKERDRNREAERDRERTKRNRSPDYRERAATAMVRQGVGADPAARRRSDEFTWLLNCTIVEIVGTETGNVIKKEIAKKGETRADEVYYDEGEE</sequence>
<reference evidence="10" key="1">
    <citation type="submission" date="2017-02" db="UniProtKB">
        <authorList>
            <consortium name="WormBaseParasite"/>
        </authorList>
    </citation>
    <scope>IDENTIFICATION</scope>
</reference>
<proteinExistence type="inferred from homology"/>
<dbReference type="PANTHER" id="PTHR23142">
    <property type="entry name" value="PRE-MRNA-SPLICING FACTOR 38A-RELATED"/>
    <property type="match status" value="1"/>
</dbReference>
<name>A0A0M3ILB4_ASCLU</name>
<evidence type="ECO:0000313" key="10">
    <source>
        <dbReference type="WBParaSite" id="ALUE_0001954201-mRNA-1"/>
    </source>
</evidence>